<evidence type="ECO:0000313" key="3">
    <source>
        <dbReference type="Proteomes" id="UP000304912"/>
    </source>
</evidence>
<dbReference type="Proteomes" id="UP000304912">
    <property type="component" value="Chromosome"/>
</dbReference>
<dbReference type="AlphaFoldDB" id="A0A5B7Y977"/>
<reference evidence="2 3" key="1">
    <citation type="submission" date="2019-04" db="EMBL/GenBank/DDBJ databases">
        <title>Salinimonas iocasae sp. nov., a halophilic bacterium isolated from the outer tube casing of tubeworms in Okinawa Trough.</title>
        <authorList>
            <person name="Zhang H."/>
            <person name="Wang H."/>
            <person name="Li C."/>
        </authorList>
    </citation>
    <scope>NUCLEOTIDE SEQUENCE [LARGE SCALE GENOMIC DNA]</scope>
    <source>
        <strain evidence="2 3">KX18D6</strain>
    </source>
</reference>
<feature type="transmembrane region" description="Helical" evidence="1">
    <location>
        <begin position="6"/>
        <end position="23"/>
    </location>
</feature>
<proteinExistence type="predicted"/>
<dbReference type="OrthoDB" id="6401256at2"/>
<dbReference type="KEGG" id="salk:FBQ74_01290"/>
<evidence type="ECO:0000313" key="2">
    <source>
        <dbReference type="EMBL" id="QCZ92191.1"/>
    </source>
</evidence>
<organism evidence="2 3">
    <name type="scientific">Salinimonas iocasae</name>
    <dbReference type="NCBI Taxonomy" id="2572577"/>
    <lineage>
        <taxon>Bacteria</taxon>
        <taxon>Pseudomonadati</taxon>
        <taxon>Pseudomonadota</taxon>
        <taxon>Gammaproteobacteria</taxon>
        <taxon>Alteromonadales</taxon>
        <taxon>Alteromonadaceae</taxon>
        <taxon>Alteromonas/Salinimonas group</taxon>
        <taxon>Salinimonas</taxon>
    </lineage>
</organism>
<dbReference type="EMBL" id="CP039852">
    <property type="protein sequence ID" value="QCZ92191.1"/>
    <property type="molecule type" value="Genomic_DNA"/>
</dbReference>
<gene>
    <name evidence="2" type="ORF">FBQ74_01290</name>
</gene>
<keyword evidence="1" id="KW-0472">Membrane</keyword>
<sequence length="84" mass="9379">MGIFEVFMLAYLPIGTLLLNKWRKRIYYSNAKRRGLYLLVSIAMAALPFIYVSSIQEERSALGVVLAGTGLFWFAIVGSRSSAT</sequence>
<protein>
    <submittedName>
        <fullName evidence="2">Uncharacterized protein</fullName>
    </submittedName>
</protein>
<evidence type="ECO:0000256" key="1">
    <source>
        <dbReference type="SAM" id="Phobius"/>
    </source>
</evidence>
<feature type="transmembrane region" description="Helical" evidence="1">
    <location>
        <begin position="35"/>
        <end position="54"/>
    </location>
</feature>
<dbReference type="RefSeq" id="WP_139754953.1">
    <property type="nucleotide sequence ID" value="NZ_CP039852.1"/>
</dbReference>
<keyword evidence="1" id="KW-1133">Transmembrane helix</keyword>
<keyword evidence="3" id="KW-1185">Reference proteome</keyword>
<keyword evidence="1" id="KW-0812">Transmembrane</keyword>
<accession>A0A5B7Y977</accession>
<name>A0A5B7Y977_9ALTE</name>
<feature type="transmembrane region" description="Helical" evidence="1">
    <location>
        <begin position="60"/>
        <end position="78"/>
    </location>
</feature>